<feature type="transmembrane region" description="Helical" evidence="9">
    <location>
        <begin position="90"/>
        <end position="109"/>
    </location>
</feature>
<feature type="transmembrane region" description="Helical" evidence="9">
    <location>
        <begin position="140"/>
        <end position="158"/>
    </location>
</feature>
<feature type="transmembrane region" description="Helical" evidence="9">
    <location>
        <begin position="115"/>
        <end position="133"/>
    </location>
</feature>
<keyword evidence="8 9" id="KW-0472">Membrane</keyword>
<evidence type="ECO:0000256" key="8">
    <source>
        <dbReference type="ARBA" id="ARBA00023136"/>
    </source>
</evidence>
<dbReference type="EMBL" id="BAABLV010000027">
    <property type="protein sequence ID" value="GAA4899769.1"/>
    <property type="molecule type" value="Genomic_DNA"/>
</dbReference>
<dbReference type="PANTHER" id="PTHR42810:SF4">
    <property type="entry name" value="URIC ACID TRANSPORTER UACT"/>
    <property type="match status" value="1"/>
</dbReference>
<feature type="domain" description="Oxo-4-hydroxy-4-carboxy-5-ureidoimidazoline decarboxylase" evidence="10">
    <location>
        <begin position="463"/>
        <end position="623"/>
    </location>
</feature>
<dbReference type="InterPro" id="IPR036778">
    <property type="entry name" value="OHCU_decarboxylase_sf"/>
</dbReference>
<evidence type="ECO:0000313" key="12">
    <source>
        <dbReference type="Proteomes" id="UP001501521"/>
    </source>
</evidence>
<dbReference type="Pfam" id="PF00860">
    <property type="entry name" value="Xan_ur_permease"/>
    <property type="match status" value="1"/>
</dbReference>
<evidence type="ECO:0000256" key="7">
    <source>
        <dbReference type="ARBA" id="ARBA00022989"/>
    </source>
</evidence>
<evidence type="ECO:0000256" key="6">
    <source>
        <dbReference type="ARBA" id="ARBA00022692"/>
    </source>
</evidence>
<dbReference type="PROSITE" id="PS01116">
    <property type="entry name" value="XANTH_URACIL_PERMASE"/>
    <property type="match status" value="1"/>
</dbReference>
<keyword evidence="3" id="KW-0813">Transport</keyword>
<proteinExistence type="inferred from homology"/>
<sequence>MSAATLERRVHPVDQVPPVPKLTVLGLQHVLAFYAGAVIVPIVIAGALDLSTQDLIHLINADLFTCGIATIIQSVGFWKVGVRLPLIQGVTFTAVSPIIAIGLAAGGGREGLPEIYGSIIVAGLATFFIAPYFSRLIRFFPPVVTGTLLTVMGTTLIGVSAGDIVRGATGVTAEGTELARNLAYALATLGVIVLMQRFFKGFMATIAVLIGLVLGTAVALMLGDASFTQVADASWVGVTTPFWFGWPKFTFAAIVSMLIVMAITAVETTGDVFATGEVVGKRITPQHIAGALRADGLSTAIGGVLNSFPYTCFAQNVGLVRLTRVKSRWVVAMAGAFMIILGLLPKAGAIVAAIPGPVLGGASLAMFANVAFVGIQTLGKADLHDNRNQVIVSTSLALAMLVTLQPGIAQAVPSWLQIFFGSGVTIGAITAIILNLLFFHVGRRRGPDVATSGRDPLSLDRINAMDEERFVETFAGLYPGETWPIRAAYESRPFASSGELRAAFQNSLMSGTEAQQRQLIIQYRDIADLLLDEDPGHTPADVVAFTETGSLAADRMDDHDREGLMAVSRAYQEKFGLPLVVALNATTTLDSVVEQSWVRVEASPERELHKAVGEVANIADRRFDALVADANPIRSAWARKFETLN</sequence>
<evidence type="ECO:0000256" key="3">
    <source>
        <dbReference type="ARBA" id="ARBA00022448"/>
    </source>
</evidence>
<comment type="subcellular location">
    <subcellularLocation>
        <location evidence="1">Cell membrane</location>
        <topology evidence="1">Multi-pass membrane protein</topology>
    </subcellularLocation>
</comment>
<keyword evidence="5" id="KW-0659">Purine metabolism</keyword>
<dbReference type="NCBIfam" id="TIGR03173">
    <property type="entry name" value="pbuX"/>
    <property type="match status" value="1"/>
</dbReference>
<dbReference type="RefSeq" id="WP_345581969.1">
    <property type="nucleotide sequence ID" value="NZ_BAABLV010000027.1"/>
</dbReference>
<dbReference type="NCBIfam" id="NF037981">
    <property type="entry name" value="NCS2_1"/>
    <property type="match status" value="1"/>
</dbReference>
<dbReference type="InterPro" id="IPR017588">
    <property type="entry name" value="UacT-like"/>
</dbReference>
<protein>
    <submittedName>
        <fullName evidence="11">Solute carrier family 23 protein</fullName>
    </submittedName>
</protein>
<keyword evidence="6 9" id="KW-0812">Transmembrane</keyword>
<evidence type="ECO:0000256" key="1">
    <source>
        <dbReference type="ARBA" id="ARBA00004651"/>
    </source>
</evidence>
<name>A0ABP9FK46_9ACTN</name>
<keyword evidence="12" id="KW-1185">Reference proteome</keyword>
<dbReference type="InterPro" id="IPR018020">
    <property type="entry name" value="OHCU_decarboxylase"/>
</dbReference>
<feature type="transmembrane region" description="Helical" evidence="9">
    <location>
        <begin position="202"/>
        <end position="223"/>
    </location>
</feature>
<gene>
    <name evidence="11" type="ORF">GCM10025789_17570</name>
</gene>
<feature type="transmembrane region" description="Helical" evidence="9">
    <location>
        <begin position="178"/>
        <end position="195"/>
    </location>
</feature>
<dbReference type="InterPro" id="IPR006043">
    <property type="entry name" value="NCS2"/>
</dbReference>
<dbReference type="PANTHER" id="PTHR42810">
    <property type="entry name" value="PURINE PERMEASE C1399.01C-RELATED"/>
    <property type="match status" value="1"/>
</dbReference>
<feature type="transmembrane region" description="Helical" evidence="9">
    <location>
        <begin position="390"/>
        <end position="409"/>
    </location>
</feature>
<evidence type="ECO:0000256" key="5">
    <source>
        <dbReference type="ARBA" id="ARBA00022631"/>
    </source>
</evidence>
<organism evidence="11 12">
    <name type="scientific">Tessaracoccus lubricantis</name>
    <dbReference type="NCBI Taxonomy" id="545543"/>
    <lineage>
        <taxon>Bacteria</taxon>
        <taxon>Bacillati</taxon>
        <taxon>Actinomycetota</taxon>
        <taxon>Actinomycetes</taxon>
        <taxon>Propionibacteriales</taxon>
        <taxon>Propionibacteriaceae</taxon>
        <taxon>Tessaracoccus</taxon>
    </lineage>
</organism>
<feature type="transmembrane region" description="Helical" evidence="9">
    <location>
        <begin position="56"/>
        <end position="78"/>
    </location>
</feature>
<feature type="transmembrane region" description="Helical" evidence="9">
    <location>
        <begin position="243"/>
        <end position="266"/>
    </location>
</feature>
<accession>A0ABP9FK46</accession>
<dbReference type="NCBIfam" id="TIGR00801">
    <property type="entry name" value="ncs2"/>
    <property type="match status" value="1"/>
</dbReference>
<comment type="caution">
    <text evidence="11">The sequence shown here is derived from an EMBL/GenBank/DDBJ whole genome shotgun (WGS) entry which is preliminary data.</text>
</comment>
<dbReference type="Pfam" id="PF09349">
    <property type="entry name" value="OHCU_decarbox"/>
    <property type="match status" value="1"/>
</dbReference>
<evidence type="ECO:0000256" key="9">
    <source>
        <dbReference type="SAM" id="Phobius"/>
    </source>
</evidence>
<feature type="transmembrane region" description="Helical" evidence="9">
    <location>
        <begin position="358"/>
        <end position="378"/>
    </location>
</feature>
<keyword evidence="7 9" id="KW-1133">Transmembrane helix</keyword>
<reference evidence="12" key="1">
    <citation type="journal article" date="2019" name="Int. J. Syst. Evol. Microbiol.">
        <title>The Global Catalogue of Microorganisms (GCM) 10K type strain sequencing project: providing services to taxonomists for standard genome sequencing and annotation.</title>
        <authorList>
            <consortium name="The Broad Institute Genomics Platform"/>
            <consortium name="The Broad Institute Genome Sequencing Center for Infectious Disease"/>
            <person name="Wu L."/>
            <person name="Ma J."/>
        </authorList>
    </citation>
    <scope>NUCLEOTIDE SEQUENCE [LARGE SCALE GENOMIC DNA]</scope>
    <source>
        <strain evidence="12">JCM 19125</strain>
    </source>
</reference>
<dbReference type="InterPro" id="IPR006042">
    <property type="entry name" value="Xan_ur_permease"/>
</dbReference>
<comment type="similarity">
    <text evidence="2">Belongs to the nucleobase:cation symporter-2 (NCS2) (TC 2.A.40) family.</text>
</comment>
<dbReference type="Proteomes" id="UP001501521">
    <property type="component" value="Unassembled WGS sequence"/>
</dbReference>
<keyword evidence="4" id="KW-1003">Cell membrane</keyword>
<evidence type="ECO:0000256" key="4">
    <source>
        <dbReference type="ARBA" id="ARBA00022475"/>
    </source>
</evidence>
<evidence type="ECO:0000313" key="11">
    <source>
        <dbReference type="EMBL" id="GAA4899769.1"/>
    </source>
</evidence>
<dbReference type="Gene3D" id="1.10.3330.10">
    <property type="entry name" value="Oxo-4-hydroxy-4-carboxy-5-ureidoimidazoline decarboxylase"/>
    <property type="match status" value="1"/>
</dbReference>
<evidence type="ECO:0000256" key="2">
    <source>
        <dbReference type="ARBA" id="ARBA00008821"/>
    </source>
</evidence>
<dbReference type="SUPFAM" id="SSF158694">
    <property type="entry name" value="UraD-Like"/>
    <property type="match status" value="1"/>
</dbReference>
<evidence type="ECO:0000259" key="10">
    <source>
        <dbReference type="Pfam" id="PF09349"/>
    </source>
</evidence>
<feature type="transmembrane region" description="Helical" evidence="9">
    <location>
        <begin position="415"/>
        <end position="438"/>
    </location>
</feature>
<feature type="transmembrane region" description="Helical" evidence="9">
    <location>
        <begin position="329"/>
        <end position="352"/>
    </location>
</feature>
<feature type="transmembrane region" description="Helical" evidence="9">
    <location>
        <begin position="31"/>
        <end position="50"/>
    </location>
</feature>